<name>A0AAP0GIB3_9ASTR</name>
<organism evidence="7 8">
    <name type="scientific">Deinandra increscens subsp. villosa</name>
    <dbReference type="NCBI Taxonomy" id="3103831"/>
    <lineage>
        <taxon>Eukaryota</taxon>
        <taxon>Viridiplantae</taxon>
        <taxon>Streptophyta</taxon>
        <taxon>Embryophyta</taxon>
        <taxon>Tracheophyta</taxon>
        <taxon>Spermatophyta</taxon>
        <taxon>Magnoliopsida</taxon>
        <taxon>eudicotyledons</taxon>
        <taxon>Gunneridae</taxon>
        <taxon>Pentapetalae</taxon>
        <taxon>asterids</taxon>
        <taxon>campanulids</taxon>
        <taxon>Asterales</taxon>
        <taxon>Asteraceae</taxon>
        <taxon>Asteroideae</taxon>
        <taxon>Heliantheae alliance</taxon>
        <taxon>Madieae</taxon>
        <taxon>Madiinae</taxon>
        <taxon>Deinandra</taxon>
    </lineage>
</organism>
<evidence type="ECO:0000256" key="1">
    <source>
        <dbReference type="ARBA" id="ARBA00022723"/>
    </source>
</evidence>
<keyword evidence="5" id="KW-0472">Membrane</keyword>
<dbReference type="Pfam" id="PF06839">
    <property type="entry name" value="Zn_ribbon_GRF"/>
    <property type="match status" value="1"/>
</dbReference>
<reference evidence="7 8" key="1">
    <citation type="submission" date="2024-04" db="EMBL/GenBank/DDBJ databases">
        <title>The reference genome of an endangered Asteraceae, Deinandra increscens subsp. villosa, native to the Central Coast of California.</title>
        <authorList>
            <person name="Guilliams M."/>
            <person name="Hasenstab-Lehman K."/>
            <person name="Meyer R."/>
            <person name="Mcevoy S."/>
        </authorList>
    </citation>
    <scope>NUCLEOTIDE SEQUENCE [LARGE SCALE GENOMIC DNA]</scope>
    <source>
        <tissue evidence="7">Leaf</tissue>
    </source>
</reference>
<evidence type="ECO:0000256" key="5">
    <source>
        <dbReference type="SAM" id="Phobius"/>
    </source>
</evidence>
<keyword evidence="3" id="KW-0862">Zinc</keyword>
<dbReference type="EMBL" id="JBCNJP010005378">
    <property type="protein sequence ID" value="KAK9049677.1"/>
    <property type="molecule type" value="Genomic_DNA"/>
</dbReference>
<evidence type="ECO:0000313" key="8">
    <source>
        <dbReference type="Proteomes" id="UP001408789"/>
    </source>
</evidence>
<dbReference type="AlphaFoldDB" id="A0AAP0GIB3"/>
<dbReference type="InterPro" id="IPR010666">
    <property type="entry name" value="Znf_GRF"/>
</dbReference>
<comment type="caution">
    <text evidence="7">The sequence shown here is derived from an EMBL/GenBank/DDBJ whole genome shotgun (WGS) entry which is preliminary data.</text>
</comment>
<dbReference type="Proteomes" id="UP001408789">
    <property type="component" value="Unassembled WGS sequence"/>
</dbReference>
<evidence type="ECO:0000256" key="3">
    <source>
        <dbReference type="ARBA" id="ARBA00022833"/>
    </source>
</evidence>
<keyword evidence="5" id="KW-0812">Transmembrane</keyword>
<keyword evidence="2 4" id="KW-0863">Zinc-finger</keyword>
<evidence type="ECO:0000256" key="4">
    <source>
        <dbReference type="PROSITE-ProRule" id="PRU01343"/>
    </source>
</evidence>
<protein>
    <recommendedName>
        <fullName evidence="6">GRF-type domain-containing protein</fullName>
    </recommendedName>
</protein>
<proteinExistence type="predicted"/>
<keyword evidence="1" id="KW-0479">Metal-binding</keyword>
<evidence type="ECO:0000259" key="6">
    <source>
        <dbReference type="PROSITE" id="PS51999"/>
    </source>
</evidence>
<accession>A0AAP0GIB3</accession>
<keyword evidence="5" id="KW-1133">Transmembrane helix</keyword>
<gene>
    <name evidence="7" type="ORF">SSX86_031354</name>
</gene>
<sequence>MAVCYCGHQTTIRTSWTDANPGRRFYSCAQKESSCNFFLWVDPPMCRRAVEIIPGLLRSINELQSVAKRIETSNRRMKIILVFCLLYFVLNLVLGSGGSSCSL</sequence>
<feature type="transmembrane region" description="Helical" evidence="5">
    <location>
        <begin position="79"/>
        <end position="98"/>
    </location>
</feature>
<keyword evidence="8" id="KW-1185">Reference proteome</keyword>
<evidence type="ECO:0000256" key="2">
    <source>
        <dbReference type="ARBA" id="ARBA00022771"/>
    </source>
</evidence>
<dbReference type="GO" id="GO:0008270">
    <property type="term" value="F:zinc ion binding"/>
    <property type="evidence" value="ECO:0007669"/>
    <property type="project" value="UniProtKB-KW"/>
</dbReference>
<dbReference type="PANTHER" id="PTHR33248">
    <property type="entry name" value="ZINC ION-BINDING PROTEIN"/>
    <property type="match status" value="1"/>
</dbReference>
<feature type="domain" description="GRF-type" evidence="6">
    <location>
        <begin position="4"/>
        <end position="44"/>
    </location>
</feature>
<dbReference type="PROSITE" id="PS51999">
    <property type="entry name" value="ZF_GRF"/>
    <property type="match status" value="1"/>
</dbReference>
<evidence type="ECO:0000313" key="7">
    <source>
        <dbReference type="EMBL" id="KAK9049677.1"/>
    </source>
</evidence>